<dbReference type="Proteomes" id="UP000267096">
    <property type="component" value="Unassembled WGS sequence"/>
</dbReference>
<dbReference type="WBParaSite" id="ASIM_0000832701-mRNA-1">
    <property type="protein sequence ID" value="ASIM_0000832701-mRNA-1"/>
    <property type="gene ID" value="ASIM_0000832701"/>
</dbReference>
<reference evidence="4" key="1">
    <citation type="submission" date="2017-02" db="UniProtKB">
        <authorList>
            <consortium name="WormBaseParasite"/>
        </authorList>
    </citation>
    <scope>IDENTIFICATION</scope>
</reference>
<accession>A0A0M3JL00</accession>
<evidence type="ECO:0000256" key="1">
    <source>
        <dbReference type="SAM" id="Phobius"/>
    </source>
</evidence>
<keyword evidence="1" id="KW-1133">Transmembrane helix</keyword>
<sequence>MGSERRGVVDVLLLLLFIIPTFYKNDDRYADATDPQIFRASITSDVTGDICELIQDQPK</sequence>
<evidence type="ECO:0000313" key="2">
    <source>
        <dbReference type="EMBL" id="VDK30757.1"/>
    </source>
</evidence>
<dbReference type="EMBL" id="UYRR01021014">
    <property type="protein sequence ID" value="VDK30757.1"/>
    <property type="molecule type" value="Genomic_DNA"/>
</dbReference>
<reference evidence="2 3" key="2">
    <citation type="submission" date="2018-11" db="EMBL/GenBank/DDBJ databases">
        <authorList>
            <consortium name="Pathogen Informatics"/>
        </authorList>
    </citation>
    <scope>NUCLEOTIDE SEQUENCE [LARGE SCALE GENOMIC DNA]</scope>
</reference>
<gene>
    <name evidence="2" type="ORF">ASIM_LOCUS8079</name>
</gene>
<protein>
    <submittedName>
        <fullName evidence="4">MEG10</fullName>
    </submittedName>
</protein>
<dbReference type="AlphaFoldDB" id="A0A0M3JL00"/>
<organism evidence="4">
    <name type="scientific">Anisakis simplex</name>
    <name type="common">Herring worm</name>
    <dbReference type="NCBI Taxonomy" id="6269"/>
    <lineage>
        <taxon>Eukaryota</taxon>
        <taxon>Metazoa</taxon>
        <taxon>Ecdysozoa</taxon>
        <taxon>Nematoda</taxon>
        <taxon>Chromadorea</taxon>
        <taxon>Rhabditida</taxon>
        <taxon>Spirurina</taxon>
        <taxon>Ascaridomorpha</taxon>
        <taxon>Ascaridoidea</taxon>
        <taxon>Anisakidae</taxon>
        <taxon>Anisakis</taxon>
        <taxon>Anisakis simplex complex</taxon>
    </lineage>
</organism>
<keyword evidence="1" id="KW-0812">Transmembrane</keyword>
<evidence type="ECO:0000313" key="3">
    <source>
        <dbReference type="Proteomes" id="UP000267096"/>
    </source>
</evidence>
<proteinExistence type="predicted"/>
<name>A0A0M3JL00_ANISI</name>
<feature type="transmembrane region" description="Helical" evidence="1">
    <location>
        <begin position="7"/>
        <end position="23"/>
    </location>
</feature>
<dbReference type="OrthoDB" id="71307at2759"/>
<keyword evidence="1" id="KW-0472">Membrane</keyword>
<evidence type="ECO:0000313" key="4">
    <source>
        <dbReference type="WBParaSite" id="ASIM_0000832701-mRNA-1"/>
    </source>
</evidence>
<keyword evidence="3" id="KW-1185">Reference proteome</keyword>